<name>A0AAU8AC03_9FIRM</name>
<dbReference type="AlphaFoldDB" id="A0AAU8AC03"/>
<evidence type="ECO:0000313" key="1">
    <source>
        <dbReference type="EMBL" id="XCC63405.1"/>
    </source>
</evidence>
<gene>
    <name evidence="1" type="ORF">PUP29_05685</name>
</gene>
<dbReference type="RefSeq" id="WP_353423972.1">
    <property type="nucleotide sequence ID" value="NZ_CP117826.1"/>
</dbReference>
<accession>A0AAU8AC03</accession>
<organism evidence="1">
    <name type="scientific">Christensenella massiliensis</name>
    <dbReference type="NCBI Taxonomy" id="1805714"/>
    <lineage>
        <taxon>Bacteria</taxon>
        <taxon>Bacillati</taxon>
        <taxon>Bacillota</taxon>
        <taxon>Clostridia</taxon>
        <taxon>Christensenellales</taxon>
        <taxon>Christensenellaceae</taxon>
        <taxon>Christensenella</taxon>
    </lineage>
</organism>
<dbReference type="InterPro" id="IPR011664">
    <property type="entry name" value="Abi_system_AbiD/AbiF-like"/>
</dbReference>
<sequence>MGKDGSFKTIDSLMRHLRNNHAISIGGSTQKRNLKNIGYFHGFKGYRYIITPRNKIPFNNFNEVMALNRFDMNLKSLFYSQIMFIETALKNYAAEIVMCECNSSSFNDIYNKLLTAYKAYPSNSDAYKQLYLLRCKVRDDTHSMLSFNYSKNTASVRHYYNSDRPVPIWAIFEVISMGKFGNFIKALNISTKQKIVDKLSLNPCNCKIKSKNRLIVDVVFALNSLRNAIAHNHVIFDVSRFSEPKNIRGDFKYCISQNTGVDDVTFESILDYLVLIVYLLKGLRISKTELNRIIREFEKCIEAFRADFQLNEYNYIVRTNTRTKLAQLKAFVKNS</sequence>
<reference evidence="1" key="1">
    <citation type="submission" date="2023-02" db="EMBL/GenBank/DDBJ databases">
        <title>Gut commensal Christensenella minuta modulates host metabolism via a new class of secondary bile acids.</title>
        <authorList>
            <person name="Liu C."/>
        </authorList>
    </citation>
    <scope>NUCLEOTIDE SEQUENCE</scope>
    <source>
        <strain evidence="1">CA70</strain>
    </source>
</reference>
<proteinExistence type="predicted"/>
<dbReference type="Pfam" id="PF07751">
    <property type="entry name" value="Abi_2"/>
    <property type="match status" value="1"/>
</dbReference>
<protein>
    <submittedName>
        <fullName evidence="1">Abi family protein</fullName>
    </submittedName>
</protein>
<dbReference type="EMBL" id="CP117826">
    <property type="protein sequence ID" value="XCC63405.1"/>
    <property type="molecule type" value="Genomic_DNA"/>
</dbReference>